<evidence type="ECO:0000313" key="3">
    <source>
        <dbReference type="Proteomes" id="UP000234474"/>
    </source>
</evidence>
<keyword evidence="3" id="KW-1185">Reference proteome</keyword>
<feature type="transmembrane region" description="Helical" evidence="1">
    <location>
        <begin position="135"/>
        <end position="155"/>
    </location>
</feature>
<dbReference type="GeneID" id="36536900"/>
<organism evidence="2 3">
    <name type="scientific">Aspergillus novofumigatus (strain IBT 16806)</name>
    <dbReference type="NCBI Taxonomy" id="1392255"/>
    <lineage>
        <taxon>Eukaryota</taxon>
        <taxon>Fungi</taxon>
        <taxon>Dikarya</taxon>
        <taxon>Ascomycota</taxon>
        <taxon>Pezizomycotina</taxon>
        <taxon>Eurotiomycetes</taxon>
        <taxon>Eurotiomycetidae</taxon>
        <taxon>Eurotiales</taxon>
        <taxon>Aspergillaceae</taxon>
        <taxon>Aspergillus</taxon>
        <taxon>Aspergillus subgen. Fumigati</taxon>
    </lineage>
</organism>
<evidence type="ECO:0008006" key="4">
    <source>
        <dbReference type="Google" id="ProtNLM"/>
    </source>
</evidence>
<dbReference type="Proteomes" id="UP000234474">
    <property type="component" value="Unassembled WGS sequence"/>
</dbReference>
<dbReference type="RefSeq" id="XP_024685521.1">
    <property type="nucleotide sequence ID" value="XM_024829574.1"/>
</dbReference>
<keyword evidence="1" id="KW-0812">Transmembrane</keyword>
<protein>
    <recommendedName>
        <fullName evidence="4">Integral membrane protein</fullName>
    </recommendedName>
</protein>
<evidence type="ECO:0000256" key="1">
    <source>
        <dbReference type="SAM" id="Phobius"/>
    </source>
</evidence>
<comment type="caution">
    <text evidence="2">The sequence shown here is derived from an EMBL/GenBank/DDBJ whole genome shotgun (WGS) entry which is preliminary data.</text>
</comment>
<accession>A0A2I1CH17</accession>
<dbReference type="OrthoDB" id="4480814at2759"/>
<name>A0A2I1CH17_ASPN1</name>
<sequence length="184" mass="20299">MLQNTLKLITFALSAAALICLAVIDWTSLIQRRIIQSFNSAYDALTHASSSLSDLWSKIQSTLPDYYAVGLWGYYSSKEGASKYSGYSTPMLVFLFNLVIILESNALGTALLLLDASKAVLSRLLKLSRLTITAYIIRITATTLTIIGAKTNLLVGCFNIHCCCISHSDNPVQLDIWRDLNLSR</sequence>
<keyword evidence="1" id="KW-0472">Membrane</keyword>
<feature type="transmembrane region" description="Helical" evidence="1">
    <location>
        <begin position="92"/>
        <end position="114"/>
    </location>
</feature>
<gene>
    <name evidence="2" type="ORF">P174DRAFT_457662</name>
</gene>
<keyword evidence="1" id="KW-1133">Transmembrane helix</keyword>
<proteinExistence type="predicted"/>
<dbReference type="AlphaFoldDB" id="A0A2I1CH17"/>
<dbReference type="EMBL" id="MSZS01000002">
    <property type="protein sequence ID" value="PKX96926.1"/>
    <property type="molecule type" value="Genomic_DNA"/>
</dbReference>
<evidence type="ECO:0000313" key="2">
    <source>
        <dbReference type="EMBL" id="PKX96926.1"/>
    </source>
</evidence>
<dbReference type="VEuPathDB" id="FungiDB:P174DRAFT_457662"/>
<dbReference type="STRING" id="1392255.A0A2I1CH17"/>
<dbReference type="OMA" id="YIIRITA"/>
<reference evidence="3" key="1">
    <citation type="journal article" date="2018" name="Proc. Natl. Acad. Sci. U.S.A.">
        <title>Linking secondary metabolites to gene clusters through genome sequencing of six diverse Aspergillus species.</title>
        <authorList>
            <person name="Kaerboelling I."/>
            <person name="Vesth T.C."/>
            <person name="Frisvad J.C."/>
            <person name="Nybo J.L."/>
            <person name="Theobald S."/>
            <person name="Kuo A."/>
            <person name="Bowyer P."/>
            <person name="Matsuda Y."/>
            <person name="Mondo S."/>
            <person name="Lyhne E.K."/>
            <person name="Kogle M.E."/>
            <person name="Clum A."/>
            <person name="Lipzen A."/>
            <person name="Salamov A."/>
            <person name="Ngan C.Y."/>
            <person name="Daum C."/>
            <person name="Chiniquy J."/>
            <person name="Barry K."/>
            <person name="LaButti K."/>
            <person name="Haridas S."/>
            <person name="Simmons B.A."/>
            <person name="Magnuson J.K."/>
            <person name="Mortensen U.H."/>
            <person name="Larsen T.O."/>
            <person name="Grigoriev I.V."/>
            <person name="Baker S.E."/>
            <person name="Andersen M.R."/>
        </authorList>
    </citation>
    <scope>NUCLEOTIDE SEQUENCE [LARGE SCALE GENOMIC DNA]</scope>
    <source>
        <strain evidence="3">IBT 16806</strain>
    </source>
</reference>